<feature type="domain" description="Helicase ATP-binding" evidence="3">
    <location>
        <begin position="63"/>
        <end position="200"/>
    </location>
</feature>
<dbReference type="GO" id="GO:0008170">
    <property type="term" value="F:N-methyltransferase activity"/>
    <property type="evidence" value="ECO:0007669"/>
    <property type="project" value="InterPro"/>
</dbReference>
<dbReference type="Gene3D" id="3.40.50.10810">
    <property type="entry name" value="Tandem AAA-ATPase domain"/>
    <property type="match status" value="1"/>
</dbReference>
<keyword evidence="5" id="KW-1185">Reference proteome</keyword>
<dbReference type="AlphaFoldDB" id="A0A2V3PK68"/>
<dbReference type="EMBL" id="QICL01000025">
    <property type="protein sequence ID" value="PXV61205.1"/>
    <property type="molecule type" value="Genomic_DNA"/>
</dbReference>
<dbReference type="Proteomes" id="UP000247973">
    <property type="component" value="Unassembled WGS sequence"/>
</dbReference>
<organism evidence="4 5">
    <name type="scientific">Dysgonomonas alginatilytica</name>
    <dbReference type="NCBI Taxonomy" id="1605892"/>
    <lineage>
        <taxon>Bacteria</taxon>
        <taxon>Pseudomonadati</taxon>
        <taxon>Bacteroidota</taxon>
        <taxon>Bacteroidia</taxon>
        <taxon>Bacteroidales</taxon>
        <taxon>Dysgonomonadaceae</taxon>
        <taxon>Dysgonomonas</taxon>
    </lineage>
</organism>
<keyword evidence="2" id="KW-0808">Transferase</keyword>
<dbReference type="GO" id="GO:0003677">
    <property type="term" value="F:DNA binding"/>
    <property type="evidence" value="ECO:0007669"/>
    <property type="project" value="InterPro"/>
</dbReference>
<dbReference type="GO" id="GO:0032259">
    <property type="term" value="P:methylation"/>
    <property type="evidence" value="ECO:0007669"/>
    <property type="project" value="UniProtKB-KW"/>
</dbReference>
<evidence type="ECO:0000313" key="4">
    <source>
        <dbReference type="EMBL" id="PXV61205.1"/>
    </source>
</evidence>
<dbReference type="Pfam" id="PF01555">
    <property type="entry name" value="N6_N4_Mtase"/>
    <property type="match status" value="1"/>
</dbReference>
<dbReference type="RefSeq" id="WP_245904108.1">
    <property type="nucleotide sequence ID" value="NZ_QICL01000025.1"/>
</dbReference>
<keyword evidence="1 4" id="KW-0489">Methyltransferase</keyword>
<name>A0A2V3PK68_9BACT</name>
<dbReference type="Gene3D" id="3.40.50.300">
    <property type="entry name" value="P-loop containing nucleotide triphosphate hydrolases"/>
    <property type="match status" value="1"/>
</dbReference>
<dbReference type="GO" id="GO:0005524">
    <property type="term" value="F:ATP binding"/>
    <property type="evidence" value="ECO:0007669"/>
    <property type="project" value="InterPro"/>
</dbReference>
<dbReference type="InterPro" id="IPR029063">
    <property type="entry name" value="SAM-dependent_MTases_sf"/>
</dbReference>
<comment type="caution">
    <text evidence="4">The sequence shown here is derived from an EMBL/GenBank/DDBJ whole genome shotgun (WGS) entry which is preliminary data.</text>
</comment>
<dbReference type="SUPFAM" id="SSF52540">
    <property type="entry name" value="P-loop containing nucleoside triphosphate hydrolases"/>
    <property type="match status" value="2"/>
</dbReference>
<proteinExistence type="predicted"/>
<dbReference type="InterPro" id="IPR002941">
    <property type="entry name" value="DNA_methylase_N4/N6"/>
</dbReference>
<evidence type="ECO:0000256" key="2">
    <source>
        <dbReference type="ARBA" id="ARBA00022679"/>
    </source>
</evidence>
<dbReference type="InterPro" id="IPR038718">
    <property type="entry name" value="SNF2-like_sf"/>
</dbReference>
<evidence type="ECO:0000313" key="5">
    <source>
        <dbReference type="Proteomes" id="UP000247973"/>
    </source>
</evidence>
<dbReference type="SUPFAM" id="SSF53335">
    <property type="entry name" value="S-adenosyl-L-methionine-dependent methyltransferases"/>
    <property type="match status" value="1"/>
</dbReference>
<dbReference type="Pfam" id="PF00176">
    <property type="entry name" value="SNF2-rel_dom"/>
    <property type="match status" value="1"/>
</dbReference>
<sequence>MDCKKQEYIDFLKSKMAISSQTGFNIVSDKLTQTLYPHVKDSVSWAIRGGCRAIFSNFGLQKTVTQLEILRLITKYKGGKGLIVCPKRVVVEFVEQAKKYLNMNVVYIKNMQEVEACTSDIMITNYERVRDGEKGVRIDPDYFIATSLDEASVLRGYGTKTYQEFLPLFANVPYKFLATATPAPNRYKEIIHYAGYLGVMDTGQALTRFFQRDSTKANNLTLYPHKENEFWLWVSTWALVITKPSDLGYSDEGYELPKLECFEEVVDVDNSTAGTDRDGQVKMYREAALSLPDAAKEKRDSLSSKIERVLEIINRPENKDDHFIFWHDTELERQALCKAIPECKAVYGSQNDDEADQIIEDFKTGKLKYLAAKPEMLGEGLNFQYHCHKAIMFIDYRFNDKFQAIHRIYRFMQKFDVWMFFVYAESESEIFKSFMQKWAQHNNMVDNMVSLVRENGLTSTNTDEKLMRWMFASREVQESKLWEAINNDNVLECLSRPDNSVGLVVTSVPFSNHYEYTPTYNDFGHNTNNDKFFDQMDFLSPELYRMLQPGRVLAVHVKDRILFGNATGKGMPTLDPFHAMCIFHYMKHKFEFFGMITVDTDVVRENNQTYRLGYSEMVKDGSKMGVGCPEYILLFRKPQTDTSKAYADIPVVKNKAEYSLAKWQIDAHSDWKSSGNTLLSKHDITGMGVDKIRFLFRNFERENIYNFERHVGFAEYLLGKNMLPKKFMAIDPVSKKEYIWDDVVRMRTLNTKQAQKNRQNHICPLQLDIVNRLIERYSNKGDIVFDPFGGIQTVPYCAIKLGRKGLSTELNYDYWKDGLIYLREAENDVLSPTLFDLMEFEACGT</sequence>
<protein>
    <submittedName>
        <fullName evidence="4">DNA methylase</fullName>
    </submittedName>
</protein>
<dbReference type="InterPro" id="IPR014001">
    <property type="entry name" value="Helicase_ATP-bd"/>
</dbReference>
<reference evidence="4 5" key="1">
    <citation type="submission" date="2018-03" db="EMBL/GenBank/DDBJ databases">
        <title>Genomic Encyclopedia of Archaeal and Bacterial Type Strains, Phase II (KMG-II): from individual species to whole genera.</title>
        <authorList>
            <person name="Goeker M."/>
        </authorList>
    </citation>
    <scope>NUCLEOTIDE SEQUENCE [LARGE SCALE GENOMIC DNA]</scope>
    <source>
        <strain evidence="4 5">DSM 100214</strain>
    </source>
</reference>
<dbReference type="InterPro" id="IPR000330">
    <property type="entry name" value="SNF2_N"/>
</dbReference>
<dbReference type="InterPro" id="IPR027417">
    <property type="entry name" value="P-loop_NTPase"/>
</dbReference>
<evidence type="ECO:0000256" key="1">
    <source>
        <dbReference type="ARBA" id="ARBA00022603"/>
    </source>
</evidence>
<accession>A0A2V3PK68</accession>
<dbReference type="Gene3D" id="3.40.50.150">
    <property type="entry name" value="Vaccinia Virus protein VP39"/>
    <property type="match status" value="1"/>
</dbReference>
<evidence type="ECO:0000259" key="3">
    <source>
        <dbReference type="PROSITE" id="PS51192"/>
    </source>
</evidence>
<dbReference type="PROSITE" id="PS51192">
    <property type="entry name" value="HELICASE_ATP_BIND_1"/>
    <property type="match status" value="1"/>
</dbReference>
<gene>
    <name evidence="4" type="ORF">CLV62_12538</name>
</gene>